<dbReference type="AlphaFoldDB" id="A8ZKR5"/>
<dbReference type="OrthoDB" id="583567at2"/>
<accession>A8ZKR5</accession>
<dbReference type="PROSITE" id="PS51186">
    <property type="entry name" value="GNAT"/>
    <property type="match status" value="1"/>
</dbReference>
<reference evidence="2 3" key="1">
    <citation type="journal article" date="2008" name="Proc. Natl. Acad. Sci. U.S.A.">
        <title>Niche adaptation and genome expansion in the chlorophyll d-producing cyanobacterium Acaryochloris marina.</title>
        <authorList>
            <person name="Swingley W.D."/>
            <person name="Chen M."/>
            <person name="Cheung P.C."/>
            <person name="Conrad A.L."/>
            <person name="Dejesa L.C."/>
            <person name="Hao J."/>
            <person name="Honchak B.M."/>
            <person name="Karbach L.E."/>
            <person name="Kurdoglu A."/>
            <person name="Lahiri S."/>
            <person name="Mastrian S.D."/>
            <person name="Miyashita H."/>
            <person name="Page L."/>
            <person name="Ramakrishna P."/>
            <person name="Satoh S."/>
            <person name="Sattley W.M."/>
            <person name="Shimada Y."/>
            <person name="Taylor H.L."/>
            <person name="Tomo T."/>
            <person name="Tsuchiya T."/>
            <person name="Wang Z.T."/>
            <person name="Raymond J."/>
            <person name="Mimuro M."/>
            <person name="Blankenship R.E."/>
            <person name="Touchman J.W."/>
        </authorList>
    </citation>
    <scope>NUCLEOTIDE SEQUENCE [LARGE SCALE GENOMIC DNA]</scope>
    <source>
        <strain evidence="3">MBIC 11017</strain>
        <plasmid evidence="3">Plasmid pREB1</plasmid>
    </source>
</reference>
<protein>
    <submittedName>
        <fullName evidence="2">Acetyltransferase, gnat family</fullName>
    </submittedName>
</protein>
<dbReference type="Proteomes" id="UP000000268">
    <property type="component" value="Plasmid pREB1"/>
</dbReference>
<geneLocation type="plasmid" evidence="2 3">
    <name>pREB1</name>
</geneLocation>
<dbReference type="RefSeq" id="WP_012166758.1">
    <property type="nucleotide sequence ID" value="NC_009926.1"/>
</dbReference>
<keyword evidence="2" id="KW-0808">Transferase</keyword>
<dbReference type="InterPro" id="IPR000182">
    <property type="entry name" value="GNAT_dom"/>
</dbReference>
<feature type="domain" description="N-acetyltransferase" evidence="1">
    <location>
        <begin position="9"/>
        <end position="175"/>
    </location>
</feature>
<evidence type="ECO:0000313" key="3">
    <source>
        <dbReference type="Proteomes" id="UP000000268"/>
    </source>
</evidence>
<dbReference type="CDD" id="cd04301">
    <property type="entry name" value="NAT_SF"/>
    <property type="match status" value="1"/>
</dbReference>
<organism evidence="2 3">
    <name type="scientific">Acaryochloris marina (strain MBIC 11017)</name>
    <dbReference type="NCBI Taxonomy" id="329726"/>
    <lineage>
        <taxon>Bacteria</taxon>
        <taxon>Bacillati</taxon>
        <taxon>Cyanobacteriota</taxon>
        <taxon>Cyanophyceae</taxon>
        <taxon>Acaryochloridales</taxon>
        <taxon>Acaryochloridaceae</taxon>
        <taxon>Acaryochloris</taxon>
    </lineage>
</organism>
<dbReference type="Pfam" id="PF00583">
    <property type="entry name" value="Acetyltransf_1"/>
    <property type="match status" value="1"/>
</dbReference>
<dbReference type="SUPFAM" id="SSF55729">
    <property type="entry name" value="Acyl-CoA N-acyltransferases (Nat)"/>
    <property type="match status" value="1"/>
</dbReference>
<gene>
    <name evidence="2" type="ordered locus">AM1_A0265</name>
</gene>
<evidence type="ECO:0000259" key="1">
    <source>
        <dbReference type="PROSITE" id="PS51186"/>
    </source>
</evidence>
<dbReference type="KEGG" id="amr:AM1_A0265"/>
<proteinExistence type="predicted"/>
<dbReference type="InterPro" id="IPR016181">
    <property type="entry name" value="Acyl_CoA_acyltransferase"/>
</dbReference>
<sequence>MTVSSATIYHIRNATLEDTPNLQKLLMAFMQETFQRPWGGTPQKLEQDGLGAEFQMVIAEAENYQLVAFAAWISSYDLHYCMKGGQVIDLFVEPAHRGRGIAVRLITEITLQIQQQGGVYITGQSVENPSVRRLYQRCARCFPGAECHVSGRAFRRLTELSDYSLRDIVKNLPKPEWNYEP</sequence>
<name>A8ZKR5_ACAM1</name>
<dbReference type="GO" id="GO:0016747">
    <property type="term" value="F:acyltransferase activity, transferring groups other than amino-acyl groups"/>
    <property type="evidence" value="ECO:0007669"/>
    <property type="project" value="InterPro"/>
</dbReference>
<keyword evidence="2" id="KW-0614">Plasmid</keyword>
<dbReference type="HOGENOM" id="CLU_1485965_0_0_3"/>
<evidence type="ECO:0000313" key="2">
    <source>
        <dbReference type="EMBL" id="ABW31383.1"/>
    </source>
</evidence>
<keyword evidence="3" id="KW-1185">Reference proteome</keyword>
<dbReference type="EMBL" id="CP000838">
    <property type="protein sequence ID" value="ABW31383.1"/>
    <property type="molecule type" value="Genomic_DNA"/>
</dbReference>
<dbReference type="Gene3D" id="3.40.630.30">
    <property type="match status" value="1"/>
</dbReference>